<dbReference type="PANTHER" id="PTHR13271">
    <property type="entry name" value="UNCHARACTERIZED PUTATIVE METHYLTRANSFERASE"/>
    <property type="match status" value="1"/>
</dbReference>
<evidence type="ECO:0000313" key="2">
    <source>
        <dbReference type="EnsemblMetazoa" id="G16694.9:cds"/>
    </source>
</evidence>
<dbReference type="Pfam" id="PF00856">
    <property type="entry name" value="SET"/>
    <property type="match status" value="1"/>
</dbReference>
<protein>
    <recommendedName>
        <fullName evidence="1">SET domain-containing protein</fullName>
    </recommendedName>
</protein>
<reference evidence="2" key="1">
    <citation type="submission" date="2022-08" db="UniProtKB">
        <authorList>
            <consortium name="EnsemblMetazoa"/>
        </authorList>
    </citation>
    <scope>IDENTIFICATION</scope>
    <source>
        <strain evidence="2">05x7-T-G4-1.051#20</strain>
    </source>
</reference>
<proteinExistence type="predicted"/>
<dbReference type="OrthoDB" id="341421at2759"/>
<dbReference type="OMA" id="ISHMKDE"/>
<dbReference type="InterPro" id="IPR044429">
    <property type="entry name" value="SETD4_SET"/>
</dbReference>
<dbReference type="GO" id="GO:0016279">
    <property type="term" value="F:protein-lysine N-methyltransferase activity"/>
    <property type="evidence" value="ECO:0007669"/>
    <property type="project" value="InterPro"/>
</dbReference>
<dbReference type="EnsemblMetazoa" id="G16694.2">
    <property type="protein sequence ID" value="G16694.2:cds"/>
    <property type="gene ID" value="G16694"/>
</dbReference>
<dbReference type="InterPro" id="IPR001214">
    <property type="entry name" value="SET_dom"/>
</dbReference>
<dbReference type="Gene3D" id="3.90.1410.10">
    <property type="entry name" value="set domain protein methyltransferase, domain 1"/>
    <property type="match status" value="1"/>
</dbReference>
<feature type="domain" description="SET" evidence="1">
    <location>
        <begin position="58"/>
        <end position="262"/>
    </location>
</feature>
<dbReference type="AlphaFoldDB" id="A0A8W8J3D0"/>
<sequence>MYRYGRTKRTRKRKQTREGGIFVSTELISLCKWMKVESNKHGFRWKCHLCPAHFSDTGRGMMTKSRLFPGDLLISIPRPLLITVETVLSSEIGEQVKCKNVKFTRQQLLSLFLLQEKNKGNNSFWHPYIFVLPKTLETFGNFSPREMTLFPPRLQIAVKSRMADMKQAYMEVRNFWSGEEIEYSQFLWAWFCVNSRSVFYRSAGSEFVREDGNHLALAPYLDLLNHSVGAQVEAGYNQESGCYEIYTGGTYRKHSQVFISYGNHDNYHLLVEYGFTLPDNPNDVFQVEYNDVLNAALSLGVDNMEKKKEIIQQQSFHRQLVCSMEGLSWNLLLVTRILAMNWTELEQWKLVLTGFAMSDRNNTLSRQIARTFLTKYIKQNQDLITKFDTPLSPNTVESMVFSIVQTERNILQLTWTSVT</sequence>
<accession>A0A8W8J3D0</accession>
<dbReference type="CDD" id="cd19177">
    <property type="entry name" value="SET_SETD4"/>
    <property type="match status" value="1"/>
</dbReference>
<dbReference type="EnsemblMetazoa" id="G16694.9">
    <property type="protein sequence ID" value="G16694.9:cds"/>
    <property type="gene ID" value="G16694"/>
</dbReference>
<dbReference type="InterPro" id="IPR046341">
    <property type="entry name" value="SET_dom_sf"/>
</dbReference>
<organism evidence="2 3">
    <name type="scientific">Magallana gigas</name>
    <name type="common">Pacific oyster</name>
    <name type="synonym">Crassostrea gigas</name>
    <dbReference type="NCBI Taxonomy" id="29159"/>
    <lineage>
        <taxon>Eukaryota</taxon>
        <taxon>Metazoa</taxon>
        <taxon>Spiralia</taxon>
        <taxon>Lophotrochozoa</taxon>
        <taxon>Mollusca</taxon>
        <taxon>Bivalvia</taxon>
        <taxon>Autobranchia</taxon>
        <taxon>Pteriomorphia</taxon>
        <taxon>Ostreida</taxon>
        <taxon>Ostreoidea</taxon>
        <taxon>Ostreidae</taxon>
        <taxon>Magallana</taxon>
    </lineage>
</organism>
<evidence type="ECO:0000313" key="3">
    <source>
        <dbReference type="Proteomes" id="UP000005408"/>
    </source>
</evidence>
<keyword evidence="3" id="KW-1185">Reference proteome</keyword>
<dbReference type="EnsemblMetazoa" id="G16694.5">
    <property type="protein sequence ID" value="G16694.5:cds"/>
    <property type="gene ID" value="G16694"/>
</dbReference>
<name>A0A8W8J3D0_MAGGI</name>
<evidence type="ECO:0000259" key="1">
    <source>
        <dbReference type="Pfam" id="PF00856"/>
    </source>
</evidence>
<dbReference type="InterPro" id="IPR050600">
    <property type="entry name" value="SETD3_SETD6_MTase"/>
</dbReference>
<dbReference type="PANTHER" id="PTHR13271:SF151">
    <property type="entry name" value="SET DOMAIN-CONTAINING PROTEIN 4"/>
    <property type="match status" value="1"/>
</dbReference>
<dbReference type="Proteomes" id="UP000005408">
    <property type="component" value="Unassembled WGS sequence"/>
</dbReference>
<dbReference type="SUPFAM" id="SSF82199">
    <property type="entry name" value="SET domain"/>
    <property type="match status" value="1"/>
</dbReference>